<evidence type="ECO:0000256" key="2">
    <source>
        <dbReference type="ARBA" id="ARBA00023043"/>
    </source>
</evidence>
<dbReference type="PANTHER" id="PTHR24171:SF8">
    <property type="entry name" value="BRCA1-ASSOCIATED RING DOMAIN PROTEIN 1"/>
    <property type="match status" value="1"/>
</dbReference>
<dbReference type="InterPro" id="IPR002110">
    <property type="entry name" value="Ankyrin_rpt"/>
</dbReference>
<dbReference type="AlphaFoldDB" id="A0A9Q0REN2"/>
<evidence type="ECO:0000256" key="1">
    <source>
        <dbReference type="ARBA" id="ARBA00022737"/>
    </source>
</evidence>
<dbReference type="SUPFAM" id="SSF48403">
    <property type="entry name" value="Ankyrin repeat"/>
    <property type="match status" value="1"/>
</dbReference>
<dbReference type="Pfam" id="PF00023">
    <property type="entry name" value="Ank"/>
    <property type="match status" value="1"/>
</dbReference>
<evidence type="ECO:0000313" key="4">
    <source>
        <dbReference type="EMBL" id="KAJ5076858.1"/>
    </source>
</evidence>
<keyword evidence="2 3" id="KW-0040">ANK repeat</keyword>
<organism evidence="4 5">
    <name type="scientific">Anaeramoeba ignava</name>
    <name type="common">Anaerobic marine amoeba</name>
    <dbReference type="NCBI Taxonomy" id="1746090"/>
    <lineage>
        <taxon>Eukaryota</taxon>
        <taxon>Metamonada</taxon>
        <taxon>Anaeramoebidae</taxon>
        <taxon>Anaeramoeba</taxon>
    </lineage>
</organism>
<dbReference type="EMBL" id="JAPDFW010000059">
    <property type="protein sequence ID" value="KAJ5076858.1"/>
    <property type="molecule type" value="Genomic_DNA"/>
</dbReference>
<name>A0A9Q0REN2_ANAIG</name>
<gene>
    <name evidence="4" type="ORF">M0811_00176</name>
</gene>
<proteinExistence type="predicted"/>
<dbReference type="PROSITE" id="PS50088">
    <property type="entry name" value="ANK_REPEAT"/>
    <property type="match status" value="2"/>
</dbReference>
<dbReference type="PROSITE" id="PS50297">
    <property type="entry name" value="ANK_REP_REGION"/>
    <property type="match status" value="2"/>
</dbReference>
<dbReference type="OrthoDB" id="194358at2759"/>
<dbReference type="PANTHER" id="PTHR24171">
    <property type="entry name" value="ANKYRIN REPEAT DOMAIN-CONTAINING PROTEIN 39-RELATED"/>
    <property type="match status" value="1"/>
</dbReference>
<feature type="repeat" description="ANK" evidence="3">
    <location>
        <begin position="33"/>
        <end position="65"/>
    </location>
</feature>
<accession>A0A9Q0REN2</accession>
<dbReference type="SMART" id="SM00248">
    <property type="entry name" value="ANK"/>
    <property type="match status" value="3"/>
</dbReference>
<reference evidence="4" key="1">
    <citation type="submission" date="2022-10" db="EMBL/GenBank/DDBJ databases">
        <title>Novel sulphate-reducing endosymbionts in the free-living metamonad Anaeramoeba.</title>
        <authorList>
            <person name="Jerlstrom-Hultqvist J."/>
            <person name="Cepicka I."/>
            <person name="Gallot-Lavallee L."/>
            <person name="Salas-Leiva D."/>
            <person name="Curtis B.A."/>
            <person name="Zahonova K."/>
            <person name="Pipaliya S."/>
            <person name="Dacks J."/>
            <person name="Roger A.J."/>
        </authorList>
    </citation>
    <scope>NUCLEOTIDE SEQUENCE</scope>
    <source>
        <strain evidence="4">BMAN</strain>
    </source>
</reference>
<dbReference type="Pfam" id="PF12796">
    <property type="entry name" value="Ank_2"/>
    <property type="match status" value="1"/>
</dbReference>
<comment type="caution">
    <text evidence="4">The sequence shown here is derived from an EMBL/GenBank/DDBJ whole genome shotgun (WGS) entry which is preliminary data.</text>
</comment>
<sequence length="199" mass="23019">MYSIEKAIWNGDLKEIKKLITTGENINKQSELTGQTPIYIALKKEKHKIVRYLVENGANLNIIDNNGLTPLMIAVDSQSYDMVEFLLSHGANVDAFNEYGETCLHKVIDQNSKIAHLLMSYGANPFFKDNDNKLPLDYATNKGVLSFLERYSNKFRDYSPALFFEFVNEYKNIAMEIGNEFMIDINKLKNLFYSKRCFW</sequence>
<keyword evidence="1" id="KW-0677">Repeat</keyword>
<dbReference type="Proteomes" id="UP001149090">
    <property type="component" value="Unassembled WGS sequence"/>
</dbReference>
<evidence type="ECO:0000256" key="3">
    <source>
        <dbReference type="PROSITE-ProRule" id="PRU00023"/>
    </source>
</evidence>
<dbReference type="Gene3D" id="1.25.40.20">
    <property type="entry name" value="Ankyrin repeat-containing domain"/>
    <property type="match status" value="1"/>
</dbReference>
<feature type="repeat" description="ANK" evidence="3">
    <location>
        <begin position="66"/>
        <end position="98"/>
    </location>
</feature>
<dbReference type="InterPro" id="IPR036770">
    <property type="entry name" value="Ankyrin_rpt-contain_sf"/>
</dbReference>
<protein>
    <submittedName>
        <fullName evidence="4">Cyclin-dependent kinase inhibitor 2c-related</fullName>
    </submittedName>
</protein>
<keyword evidence="5" id="KW-1185">Reference proteome</keyword>
<evidence type="ECO:0000313" key="5">
    <source>
        <dbReference type="Proteomes" id="UP001149090"/>
    </source>
</evidence>